<proteinExistence type="predicted"/>
<protein>
    <submittedName>
        <fullName evidence="1">Uncharacterized protein</fullName>
    </submittedName>
</protein>
<evidence type="ECO:0000313" key="2">
    <source>
        <dbReference type="Proteomes" id="UP001066276"/>
    </source>
</evidence>
<dbReference type="Proteomes" id="UP001066276">
    <property type="component" value="Chromosome 2_1"/>
</dbReference>
<name>A0AAV7VM17_PLEWA</name>
<organism evidence="1 2">
    <name type="scientific">Pleurodeles waltl</name>
    <name type="common">Iberian ribbed newt</name>
    <dbReference type="NCBI Taxonomy" id="8319"/>
    <lineage>
        <taxon>Eukaryota</taxon>
        <taxon>Metazoa</taxon>
        <taxon>Chordata</taxon>
        <taxon>Craniata</taxon>
        <taxon>Vertebrata</taxon>
        <taxon>Euteleostomi</taxon>
        <taxon>Amphibia</taxon>
        <taxon>Batrachia</taxon>
        <taxon>Caudata</taxon>
        <taxon>Salamandroidea</taxon>
        <taxon>Salamandridae</taxon>
        <taxon>Pleurodelinae</taxon>
        <taxon>Pleurodeles</taxon>
    </lineage>
</organism>
<keyword evidence="2" id="KW-1185">Reference proteome</keyword>
<accession>A0AAV7VM17</accession>
<sequence>MDQVPLTKAHHVVHLLYPHACPKWRLYSGHLQPFVLGQDCPPAQQWDPGDLVESGRRVVTVKQAMYTPLFKTLDPLRGREPSPPAVKPTWRERWRAERRRSCLWRSAHFRSVERSGRQLPPRDRTGRRLSADCTKKEVRLEPRPCGVSGIPVGGKWRLVRATASPRGPRSIGTAAGS</sequence>
<reference evidence="1" key="1">
    <citation type="journal article" date="2022" name="bioRxiv">
        <title>Sequencing and chromosome-scale assembly of the giantPleurodeles waltlgenome.</title>
        <authorList>
            <person name="Brown T."/>
            <person name="Elewa A."/>
            <person name="Iarovenko S."/>
            <person name="Subramanian E."/>
            <person name="Araus A.J."/>
            <person name="Petzold A."/>
            <person name="Susuki M."/>
            <person name="Suzuki K.-i.T."/>
            <person name="Hayashi T."/>
            <person name="Toyoda A."/>
            <person name="Oliveira C."/>
            <person name="Osipova E."/>
            <person name="Leigh N.D."/>
            <person name="Simon A."/>
            <person name="Yun M.H."/>
        </authorList>
    </citation>
    <scope>NUCLEOTIDE SEQUENCE</scope>
    <source>
        <strain evidence="1">20211129_DDA</strain>
        <tissue evidence="1">Liver</tissue>
    </source>
</reference>
<comment type="caution">
    <text evidence="1">The sequence shown here is derived from an EMBL/GenBank/DDBJ whole genome shotgun (WGS) entry which is preliminary data.</text>
</comment>
<evidence type="ECO:0000313" key="1">
    <source>
        <dbReference type="EMBL" id="KAJ1201751.1"/>
    </source>
</evidence>
<dbReference type="EMBL" id="JANPWB010000003">
    <property type="protein sequence ID" value="KAJ1201751.1"/>
    <property type="molecule type" value="Genomic_DNA"/>
</dbReference>
<gene>
    <name evidence="1" type="ORF">NDU88_005557</name>
</gene>
<dbReference type="AlphaFoldDB" id="A0AAV7VM17"/>